<name>A0A9P8C7L8_9HELO</name>
<gene>
    <name evidence="2" type="ORF">BJ875DRAFT_542344</name>
</gene>
<feature type="region of interest" description="Disordered" evidence="1">
    <location>
        <begin position="26"/>
        <end position="59"/>
    </location>
</feature>
<organism evidence="2 3">
    <name type="scientific">Amylocarpus encephaloides</name>
    <dbReference type="NCBI Taxonomy" id="45428"/>
    <lineage>
        <taxon>Eukaryota</taxon>
        <taxon>Fungi</taxon>
        <taxon>Dikarya</taxon>
        <taxon>Ascomycota</taxon>
        <taxon>Pezizomycotina</taxon>
        <taxon>Leotiomycetes</taxon>
        <taxon>Helotiales</taxon>
        <taxon>Helotiales incertae sedis</taxon>
        <taxon>Amylocarpus</taxon>
    </lineage>
</organism>
<sequence length="206" mass="22352">MAGFMKGTTEMSKHLGGNFQTLEGVKEKVELSGTGRDQVARAKGQGGERSDEPPSSSGDGIHSYSANLLICAALRSALQPVTPTQEVIGLTPSHTLPPNSTAFGIYSAVPMQHANHVTALHSPYFVRRTVKRRHMNQPIGGRDEGSRPEDCILWAISHPIAHHGIPEEPGASPWPAPHLPRDRPMEFHPQPQYQTPTSVSGHVQLK</sequence>
<proteinExistence type="predicted"/>
<keyword evidence="3" id="KW-1185">Reference proteome</keyword>
<protein>
    <submittedName>
        <fullName evidence="2">Uncharacterized protein</fullName>
    </submittedName>
</protein>
<feature type="region of interest" description="Disordered" evidence="1">
    <location>
        <begin position="164"/>
        <end position="206"/>
    </location>
</feature>
<comment type="caution">
    <text evidence="2">The sequence shown here is derived from an EMBL/GenBank/DDBJ whole genome shotgun (WGS) entry which is preliminary data.</text>
</comment>
<dbReference type="Proteomes" id="UP000824998">
    <property type="component" value="Unassembled WGS sequence"/>
</dbReference>
<evidence type="ECO:0000313" key="3">
    <source>
        <dbReference type="Proteomes" id="UP000824998"/>
    </source>
</evidence>
<dbReference type="EMBL" id="MU251439">
    <property type="protein sequence ID" value="KAG9235201.1"/>
    <property type="molecule type" value="Genomic_DNA"/>
</dbReference>
<accession>A0A9P8C7L8</accession>
<dbReference type="AlphaFoldDB" id="A0A9P8C7L8"/>
<evidence type="ECO:0000256" key="1">
    <source>
        <dbReference type="SAM" id="MobiDB-lite"/>
    </source>
</evidence>
<reference evidence="2" key="1">
    <citation type="journal article" date="2021" name="IMA Fungus">
        <title>Genomic characterization of three marine fungi, including Emericellopsis atlantica sp. nov. with signatures of a generalist lifestyle and marine biomass degradation.</title>
        <authorList>
            <person name="Hagestad O.C."/>
            <person name="Hou L."/>
            <person name="Andersen J.H."/>
            <person name="Hansen E.H."/>
            <person name="Altermark B."/>
            <person name="Li C."/>
            <person name="Kuhnert E."/>
            <person name="Cox R.J."/>
            <person name="Crous P.W."/>
            <person name="Spatafora J.W."/>
            <person name="Lail K."/>
            <person name="Amirebrahimi M."/>
            <person name="Lipzen A."/>
            <person name="Pangilinan J."/>
            <person name="Andreopoulos W."/>
            <person name="Hayes R.D."/>
            <person name="Ng V."/>
            <person name="Grigoriev I.V."/>
            <person name="Jackson S.A."/>
            <person name="Sutton T.D.S."/>
            <person name="Dobson A.D.W."/>
            <person name="Rama T."/>
        </authorList>
    </citation>
    <scope>NUCLEOTIDE SEQUENCE</scope>
    <source>
        <strain evidence="2">TRa018bII</strain>
    </source>
</reference>
<feature type="compositionally biased region" description="Polar residues" evidence="1">
    <location>
        <begin position="191"/>
        <end position="206"/>
    </location>
</feature>
<evidence type="ECO:0000313" key="2">
    <source>
        <dbReference type="EMBL" id="KAG9235201.1"/>
    </source>
</evidence>